<keyword evidence="4 7" id="KW-0802">TPR repeat</keyword>
<keyword evidence="6 9" id="KW-0472">Membrane</keyword>
<dbReference type="InterPro" id="IPR011990">
    <property type="entry name" value="TPR-like_helical_dom_sf"/>
</dbReference>
<dbReference type="EMBL" id="PJQM01000133">
    <property type="protein sequence ID" value="RCI06539.1"/>
    <property type="molecule type" value="Genomic_DNA"/>
</dbReference>
<comment type="caution">
    <text evidence="10">The sequence shown here is derived from an EMBL/GenBank/DDBJ whole genome shotgun (WGS) entry which is preliminary data.</text>
</comment>
<sequence>MASSSFEYSTRSKTIEVPLQQEQVLEVVCNDLPANPVELTDIFRQESVGLPYYRMLAIEYYEQDKIEQSIMVVEAALSMASRSAHIQPRQKLPLLTLIATLNLRLAKNQIDERQKYLVAAVKFINEMDRIYSQYEPTFILKGNMYILQNKLNDAISFFNMLLEKRPNCIPALFGKAKVQYYLKQYKGALKTYQDALRYNHSELYGVEIRLGIAQCFAQLKMYLEAKAALKRCIDISPTPNSTVLIMLAILELNESKRLENEGLQQEISLRHGIEHMQQSHQANTNHPVTLNIMANHFFLTLDFEKTMTAASRALNTASSHVTKAEASYQIARAHHQTKDYENAFKFYSQALELYPDHVLAQFGVGQMQIQRGETTTAIEIFEKLQITQPQSVEVTKILGSLYVLVKKRDKSTVVFDKLLKHAQEDPFLCMEIAEMYEEKNKPSALKYYQQALEFIENVSQEDETAQERVKQIKPELLNNIAVMHHLLGKYTEAEHHYSLAIQAAENNTEGEKDLKLTMSYNLARLYEEKRETDKATAIYTKLIEDYPSYVDAHLRMGSIEQSLGRPTEAIEFYKEVFDTDALDVKAWIMIGQAQALSTEKLSKRSFEKVLKDCDKNDVYTHVALGNYHCMMAQELKSESLKQQRTGAFKLAANFYSQALRRDPTNVYAANGLAITIAEHGHNEQARDLFNQVRESNVSNPDALVNLAHTYVELKQYKQAIVMYENCLKKFYNNKDTELLLCLARAQYILGKADKNHETMYDALRNTQRAYQLKPWDKTTWYDLALVQQSYAQQISDLPQDQRDSARMRSALGYLECSQRMFHALIHVEERTLYDKKIVEQRERYGETLRTQLERKLTEQIQFETEKQHKMELAKIKREQEAVKQREAEQERRRLEQLEKEEMEESRRRLMKKVREDNLLMASRQVDDDEDEEKQSKKRKRKQKERDSDDEKDDEERATKKDSKKNYRTKRIIEDSEDENENIEQRTLATAGVWIFNAAYLLIGYYVMETDEYDITWTMTQCILCLRMMGFGFDYYDGKYPSKPGTALPLSFKEDTPLAQLPPLISVTAYALYPAAFVVGPQFSFSLYSKWLDYPPISKHKEQQRARDAHIMRSVFLATAYLGIQQAVGNQYSTSYLLTDDYLSLPFIKRAFFFCIAGKFAFSKYIGIWLLTEGAITAFGISYEGLDKQGLEQFRGLANALPYEFETATSLDQVIGAFNINTNLWSKYYVFKRLKFLGSKLASQFGTLAFLAIWHGFHSVYFSTFSLEFFFVLCQSVLRKRIIPHLEIKNGVCLGLWRVLSWVTCQATIAYGIAGFELLTFDKAWIAYKSVGFLGHWAILIILIGNKVFREEKKTKQQ</sequence>
<proteinExistence type="predicted"/>
<dbReference type="Proteomes" id="UP000253551">
    <property type="component" value="Unassembled WGS sequence"/>
</dbReference>
<evidence type="ECO:0000256" key="9">
    <source>
        <dbReference type="SAM" id="Phobius"/>
    </source>
</evidence>
<dbReference type="SMART" id="SM00028">
    <property type="entry name" value="TPR"/>
    <property type="match status" value="14"/>
</dbReference>
<dbReference type="STRING" id="4846.A0A367KWF6"/>
<dbReference type="InterPro" id="IPR019734">
    <property type="entry name" value="TPR_rpt"/>
</dbReference>
<dbReference type="Pfam" id="PF13432">
    <property type="entry name" value="TPR_16"/>
    <property type="match status" value="1"/>
</dbReference>
<feature type="region of interest" description="Disordered" evidence="8">
    <location>
        <begin position="919"/>
        <end position="963"/>
    </location>
</feature>
<dbReference type="PANTHER" id="PTHR14027:SF2">
    <property type="entry name" value="RNA POLYMERASE-ASSOCIATED PROTEIN CTR9 HOMOLOG"/>
    <property type="match status" value="1"/>
</dbReference>
<name>A0A367KWF6_RHIST</name>
<dbReference type="GO" id="GO:0000993">
    <property type="term" value="F:RNA polymerase II complex binding"/>
    <property type="evidence" value="ECO:0007669"/>
    <property type="project" value="TreeGrafter"/>
</dbReference>
<keyword evidence="11" id="KW-1185">Reference proteome</keyword>
<dbReference type="PANTHER" id="PTHR14027">
    <property type="entry name" value="RNA POLYMERASE-ASSOCIATED PROTEIN CTR9"/>
    <property type="match status" value="1"/>
</dbReference>
<keyword evidence="2 9" id="KW-0812">Transmembrane</keyword>
<evidence type="ECO:0000256" key="2">
    <source>
        <dbReference type="ARBA" id="ARBA00022692"/>
    </source>
</evidence>
<dbReference type="GO" id="GO:0016020">
    <property type="term" value="C:membrane"/>
    <property type="evidence" value="ECO:0007669"/>
    <property type="project" value="UniProtKB-SubCell"/>
</dbReference>
<dbReference type="PROSITE" id="PS50293">
    <property type="entry name" value="TPR_REGION"/>
    <property type="match status" value="1"/>
</dbReference>
<keyword evidence="5 9" id="KW-1133">Transmembrane helix</keyword>
<dbReference type="Pfam" id="PF13424">
    <property type="entry name" value="TPR_12"/>
    <property type="match status" value="1"/>
</dbReference>
<dbReference type="PROSITE" id="PS50005">
    <property type="entry name" value="TPR"/>
    <property type="match status" value="2"/>
</dbReference>
<evidence type="ECO:0000313" key="10">
    <source>
        <dbReference type="EMBL" id="RCI06539.1"/>
    </source>
</evidence>
<reference evidence="10 11" key="1">
    <citation type="journal article" date="2018" name="G3 (Bethesda)">
        <title>Phylogenetic and Phylogenomic Definition of Rhizopus Species.</title>
        <authorList>
            <person name="Gryganskyi A.P."/>
            <person name="Golan J."/>
            <person name="Dolatabadi S."/>
            <person name="Mondo S."/>
            <person name="Robb S."/>
            <person name="Idnurm A."/>
            <person name="Muszewska A."/>
            <person name="Steczkiewicz K."/>
            <person name="Masonjones S."/>
            <person name="Liao H.L."/>
            <person name="Gajdeczka M.T."/>
            <person name="Anike F."/>
            <person name="Vuek A."/>
            <person name="Anishchenko I.M."/>
            <person name="Voigt K."/>
            <person name="de Hoog G.S."/>
            <person name="Smith M.E."/>
            <person name="Heitman J."/>
            <person name="Vilgalys R."/>
            <person name="Stajich J.E."/>
        </authorList>
    </citation>
    <scope>NUCLEOTIDE SEQUENCE [LARGE SCALE GENOMIC DNA]</scope>
    <source>
        <strain evidence="10 11">LSU 92-RS-03</strain>
    </source>
</reference>
<dbReference type="Pfam" id="PF03062">
    <property type="entry name" value="MBOAT"/>
    <property type="match status" value="1"/>
</dbReference>
<evidence type="ECO:0000256" key="4">
    <source>
        <dbReference type="ARBA" id="ARBA00022803"/>
    </source>
</evidence>
<dbReference type="OrthoDB" id="343875at2759"/>
<keyword evidence="3" id="KW-0677">Repeat</keyword>
<dbReference type="Pfam" id="PF13181">
    <property type="entry name" value="TPR_8"/>
    <property type="match status" value="2"/>
</dbReference>
<feature type="compositionally biased region" description="Basic and acidic residues" evidence="8">
    <location>
        <begin position="943"/>
        <end position="963"/>
    </location>
</feature>
<evidence type="ECO:0000256" key="1">
    <source>
        <dbReference type="ARBA" id="ARBA00004141"/>
    </source>
</evidence>
<evidence type="ECO:0000256" key="8">
    <source>
        <dbReference type="SAM" id="MobiDB-lite"/>
    </source>
</evidence>
<gene>
    <name evidence="10" type="primary">CTR9_2</name>
    <name evidence="10" type="ORF">CU098_011890</name>
</gene>
<dbReference type="SUPFAM" id="SSF48452">
    <property type="entry name" value="TPR-like"/>
    <property type="match status" value="2"/>
</dbReference>
<dbReference type="InterPro" id="IPR031101">
    <property type="entry name" value="Ctr9"/>
</dbReference>
<protein>
    <submittedName>
        <fullName evidence="10">Protein required for normal CLN1 and CLN2 G1 cyclin expression</fullName>
    </submittedName>
</protein>
<organism evidence="10 11">
    <name type="scientific">Rhizopus stolonifer</name>
    <name type="common">Rhizopus nigricans</name>
    <dbReference type="NCBI Taxonomy" id="4846"/>
    <lineage>
        <taxon>Eukaryota</taxon>
        <taxon>Fungi</taxon>
        <taxon>Fungi incertae sedis</taxon>
        <taxon>Mucoromycota</taxon>
        <taxon>Mucoromycotina</taxon>
        <taxon>Mucoromycetes</taxon>
        <taxon>Mucorales</taxon>
        <taxon>Mucorineae</taxon>
        <taxon>Rhizopodaceae</taxon>
        <taxon>Rhizopus</taxon>
    </lineage>
</organism>
<feature type="transmembrane region" description="Helical" evidence="9">
    <location>
        <begin position="1298"/>
        <end position="1318"/>
    </location>
</feature>
<evidence type="ECO:0000256" key="5">
    <source>
        <dbReference type="ARBA" id="ARBA00022989"/>
    </source>
</evidence>
<evidence type="ECO:0000256" key="6">
    <source>
        <dbReference type="ARBA" id="ARBA00023136"/>
    </source>
</evidence>
<feature type="repeat" description="TPR" evidence="7">
    <location>
        <begin position="700"/>
        <end position="733"/>
    </location>
</feature>
<dbReference type="GO" id="GO:0016593">
    <property type="term" value="C:Cdc73/Paf1 complex"/>
    <property type="evidence" value="ECO:0007669"/>
    <property type="project" value="TreeGrafter"/>
</dbReference>
<evidence type="ECO:0000256" key="7">
    <source>
        <dbReference type="PROSITE-ProRule" id="PRU00339"/>
    </source>
</evidence>
<dbReference type="GO" id="GO:0006355">
    <property type="term" value="P:regulation of DNA-templated transcription"/>
    <property type="evidence" value="ECO:0007669"/>
    <property type="project" value="InterPro"/>
</dbReference>
<feature type="repeat" description="TPR" evidence="7">
    <location>
        <begin position="324"/>
        <end position="357"/>
    </location>
</feature>
<dbReference type="InterPro" id="IPR004299">
    <property type="entry name" value="MBOAT_fam"/>
</dbReference>
<dbReference type="Gene3D" id="1.25.40.10">
    <property type="entry name" value="Tetratricopeptide repeat domain"/>
    <property type="match status" value="5"/>
</dbReference>
<accession>A0A367KWF6</accession>
<dbReference type="Pfam" id="PF14559">
    <property type="entry name" value="TPR_19"/>
    <property type="match status" value="1"/>
</dbReference>
<comment type="subcellular location">
    <subcellularLocation>
        <location evidence="1">Membrane</location>
        <topology evidence="1">Multi-pass membrane protein</topology>
    </subcellularLocation>
</comment>
<feature type="transmembrane region" description="Helical" evidence="9">
    <location>
        <begin position="1259"/>
        <end position="1277"/>
    </location>
</feature>
<dbReference type="GO" id="GO:0006368">
    <property type="term" value="P:transcription elongation by RNA polymerase II"/>
    <property type="evidence" value="ECO:0007669"/>
    <property type="project" value="TreeGrafter"/>
</dbReference>
<evidence type="ECO:0000313" key="11">
    <source>
        <dbReference type="Proteomes" id="UP000253551"/>
    </source>
</evidence>
<feature type="transmembrane region" description="Helical" evidence="9">
    <location>
        <begin position="1324"/>
        <end position="1348"/>
    </location>
</feature>
<dbReference type="SUPFAM" id="SSF81901">
    <property type="entry name" value="HCP-like"/>
    <property type="match status" value="1"/>
</dbReference>
<evidence type="ECO:0000256" key="3">
    <source>
        <dbReference type="ARBA" id="ARBA00022737"/>
    </source>
</evidence>